<dbReference type="Proteomes" id="UP001153076">
    <property type="component" value="Unassembled WGS sequence"/>
</dbReference>
<name>A0A9Q1JQF8_9CARY</name>
<dbReference type="EMBL" id="JAKOGI010000930">
    <property type="protein sequence ID" value="KAJ8429125.1"/>
    <property type="molecule type" value="Genomic_DNA"/>
</dbReference>
<dbReference type="AlphaFoldDB" id="A0A9Q1JQF8"/>
<protein>
    <submittedName>
        <fullName evidence="1">Uncharacterized protein</fullName>
    </submittedName>
</protein>
<sequence length="213" mass="25359">MAMARKRKVQGIRQGIRQYYLIWYKQIYRKLNVAPKDMALYLLGLEAKLRKRENKQGWVGSYSHQIGGCVFKRRMLSICYDTSLIIIQFSFPFSRKQTHSKALSHFDSKHPGLPMKEWRLSRRPGSSTPHFILTWSSCRFLRQMALENTLWERIEGIQCKLARRPQSYFVKTGIKAQSSELPRSIRDDVDKKTRMFIWEAMKRKENQKETKQH</sequence>
<proteinExistence type="predicted"/>
<accession>A0A9Q1JQF8</accession>
<keyword evidence="2" id="KW-1185">Reference proteome</keyword>
<gene>
    <name evidence="1" type="ORF">Cgig2_016408</name>
</gene>
<evidence type="ECO:0000313" key="1">
    <source>
        <dbReference type="EMBL" id="KAJ8429125.1"/>
    </source>
</evidence>
<comment type="caution">
    <text evidence="1">The sequence shown here is derived from an EMBL/GenBank/DDBJ whole genome shotgun (WGS) entry which is preliminary data.</text>
</comment>
<reference evidence="1" key="1">
    <citation type="submission" date="2022-04" db="EMBL/GenBank/DDBJ databases">
        <title>Carnegiea gigantea Genome sequencing and assembly v2.</title>
        <authorList>
            <person name="Copetti D."/>
            <person name="Sanderson M.J."/>
            <person name="Burquez A."/>
            <person name="Wojciechowski M.F."/>
        </authorList>
    </citation>
    <scope>NUCLEOTIDE SEQUENCE</scope>
    <source>
        <strain evidence="1">SGP5-SGP5p</strain>
        <tissue evidence="1">Aerial part</tissue>
    </source>
</reference>
<organism evidence="1 2">
    <name type="scientific">Carnegiea gigantea</name>
    <dbReference type="NCBI Taxonomy" id="171969"/>
    <lineage>
        <taxon>Eukaryota</taxon>
        <taxon>Viridiplantae</taxon>
        <taxon>Streptophyta</taxon>
        <taxon>Embryophyta</taxon>
        <taxon>Tracheophyta</taxon>
        <taxon>Spermatophyta</taxon>
        <taxon>Magnoliopsida</taxon>
        <taxon>eudicotyledons</taxon>
        <taxon>Gunneridae</taxon>
        <taxon>Pentapetalae</taxon>
        <taxon>Caryophyllales</taxon>
        <taxon>Cactineae</taxon>
        <taxon>Cactaceae</taxon>
        <taxon>Cactoideae</taxon>
        <taxon>Echinocereeae</taxon>
        <taxon>Carnegiea</taxon>
    </lineage>
</organism>
<evidence type="ECO:0000313" key="2">
    <source>
        <dbReference type="Proteomes" id="UP001153076"/>
    </source>
</evidence>